<protein>
    <recommendedName>
        <fullName evidence="1">diguanylate cyclase</fullName>
        <ecNumber evidence="1">2.7.7.65</ecNumber>
    </recommendedName>
</protein>
<sequence>MHNAHADDYSGQQQIYLAEDQQVLPHRYNDIENWLGKLQQVDKVALKGGSYWLVKKIDISHPQQWIASVDGPVIENIDYYLYSEGNQIRHLSSGYLHPYEYLFSYARHIDTPSLGGYWLITRISSQFYTEQPQLHFGPKPQMSQLYHWRASIIMLCLGAVLILAIYNAAIGFVQQDRVFAYFSAYVFAIVVSLASIFHVGSDLLAHNNPKFYMLPILLIPVCSLLFYSRFLNLQQVSVTLWRASRLVMAFSLIAMPIIVIWINWTVVIVYSISLLWIALSFVCAIYSVKKNVIQGRLFVLSTLILFVPASLLASSLLPKSTSLILAADFSVLLCAISNTLLMSLALNYKFKQISIKSAQVAEQLNQERDAARLDALTGLQNRYAFNEYVGNIRFEDSPYLCLALIDIDYLKTINDQAGHQEGDKLIKLVADALTLVLNQEVELFRIGGDEFAAFSQTLSRQQIDEKLAIADKITQLNGTAQSGISFGSATTDDCQDAEQLFYKADMTMYQQKAQRKQKTKPLSRIELA</sequence>
<evidence type="ECO:0000259" key="3">
    <source>
        <dbReference type="PROSITE" id="PS50887"/>
    </source>
</evidence>
<dbReference type="EMBL" id="BMDY01000008">
    <property type="protein sequence ID" value="GGB03931.1"/>
    <property type="molecule type" value="Genomic_DNA"/>
</dbReference>
<dbReference type="Pfam" id="PF00990">
    <property type="entry name" value="GGDEF"/>
    <property type="match status" value="1"/>
</dbReference>
<dbReference type="InterPro" id="IPR000160">
    <property type="entry name" value="GGDEF_dom"/>
</dbReference>
<evidence type="ECO:0000256" key="2">
    <source>
        <dbReference type="SAM" id="Phobius"/>
    </source>
</evidence>
<gene>
    <name evidence="4" type="ORF">GCM10007414_16550</name>
</gene>
<dbReference type="InterPro" id="IPR029787">
    <property type="entry name" value="Nucleotide_cyclase"/>
</dbReference>
<dbReference type="InterPro" id="IPR011622">
    <property type="entry name" value="7TMR_DISM_rcpt_extracell_dom2"/>
</dbReference>
<dbReference type="SMART" id="SM00267">
    <property type="entry name" value="GGDEF"/>
    <property type="match status" value="1"/>
</dbReference>
<dbReference type="CDD" id="cd01949">
    <property type="entry name" value="GGDEF"/>
    <property type="match status" value="1"/>
</dbReference>
<feature type="transmembrane region" description="Helical" evidence="2">
    <location>
        <begin position="268"/>
        <end position="288"/>
    </location>
</feature>
<reference evidence="5" key="1">
    <citation type="journal article" date="2019" name="Int. J. Syst. Evol. Microbiol.">
        <title>The Global Catalogue of Microorganisms (GCM) 10K type strain sequencing project: providing services to taxonomists for standard genome sequencing and annotation.</title>
        <authorList>
            <consortium name="The Broad Institute Genomics Platform"/>
            <consortium name="The Broad Institute Genome Sequencing Center for Infectious Disease"/>
            <person name="Wu L."/>
            <person name="Ma J."/>
        </authorList>
    </citation>
    <scope>NUCLEOTIDE SEQUENCE [LARGE SCALE GENOMIC DNA]</scope>
    <source>
        <strain evidence="5">CGMCC 1.10131</strain>
    </source>
</reference>
<feature type="transmembrane region" description="Helical" evidence="2">
    <location>
        <begin position="243"/>
        <end position="262"/>
    </location>
</feature>
<dbReference type="SUPFAM" id="SSF55073">
    <property type="entry name" value="Nucleotide cyclase"/>
    <property type="match status" value="1"/>
</dbReference>
<proteinExistence type="predicted"/>
<feature type="transmembrane region" description="Helical" evidence="2">
    <location>
        <begin position="297"/>
        <end position="317"/>
    </location>
</feature>
<dbReference type="InterPro" id="IPR043128">
    <property type="entry name" value="Rev_trsase/Diguanyl_cyclase"/>
</dbReference>
<dbReference type="PANTHER" id="PTHR45138:SF24">
    <property type="entry name" value="DIGUANYLATE CYCLASE DGCC-RELATED"/>
    <property type="match status" value="1"/>
</dbReference>
<dbReference type="NCBIfam" id="TIGR00254">
    <property type="entry name" value="GGDEF"/>
    <property type="match status" value="1"/>
</dbReference>
<evidence type="ECO:0000313" key="4">
    <source>
        <dbReference type="EMBL" id="GGB03931.1"/>
    </source>
</evidence>
<evidence type="ECO:0000313" key="5">
    <source>
        <dbReference type="Proteomes" id="UP000651977"/>
    </source>
</evidence>
<feature type="domain" description="GGDEF" evidence="3">
    <location>
        <begin position="398"/>
        <end position="524"/>
    </location>
</feature>
<dbReference type="PANTHER" id="PTHR45138">
    <property type="entry name" value="REGULATORY COMPONENTS OF SENSORY TRANSDUCTION SYSTEM"/>
    <property type="match status" value="1"/>
</dbReference>
<dbReference type="InterPro" id="IPR050469">
    <property type="entry name" value="Diguanylate_Cyclase"/>
</dbReference>
<dbReference type="InterPro" id="IPR011623">
    <property type="entry name" value="7TMR_DISM_rcpt_extracell_dom1"/>
</dbReference>
<dbReference type="Pfam" id="PF07695">
    <property type="entry name" value="7TMR-DISM_7TM"/>
    <property type="match status" value="1"/>
</dbReference>
<dbReference type="Pfam" id="PF07696">
    <property type="entry name" value="7TMR-DISMED2"/>
    <property type="match status" value="1"/>
</dbReference>
<keyword evidence="2" id="KW-0472">Membrane</keyword>
<dbReference type="Gene3D" id="3.30.70.270">
    <property type="match status" value="1"/>
</dbReference>
<keyword evidence="5" id="KW-1185">Reference proteome</keyword>
<dbReference type="PROSITE" id="PS50887">
    <property type="entry name" value="GGDEF"/>
    <property type="match status" value="1"/>
</dbReference>
<feature type="transmembrane region" description="Helical" evidence="2">
    <location>
        <begin position="146"/>
        <end position="166"/>
    </location>
</feature>
<dbReference type="EC" id="2.7.7.65" evidence="1"/>
<keyword evidence="2" id="KW-1133">Transmembrane helix</keyword>
<name>A0ABQ1I221_9ALTE</name>
<accession>A0ABQ1I221</accession>
<feature type="transmembrane region" description="Helical" evidence="2">
    <location>
        <begin position="178"/>
        <end position="199"/>
    </location>
</feature>
<organism evidence="4 5">
    <name type="scientific">Agarivorans gilvus</name>
    <dbReference type="NCBI Taxonomy" id="680279"/>
    <lineage>
        <taxon>Bacteria</taxon>
        <taxon>Pseudomonadati</taxon>
        <taxon>Pseudomonadota</taxon>
        <taxon>Gammaproteobacteria</taxon>
        <taxon>Alteromonadales</taxon>
        <taxon>Alteromonadaceae</taxon>
        <taxon>Agarivorans</taxon>
    </lineage>
</organism>
<keyword evidence="2" id="KW-0812">Transmembrane</keyword>
<feature type="transmembrane region" description="Helical" evidence="2">
    <location>
        <begin position="323"/>
        <end position="346"/>
    </location>
</feature>
<feature type="transmembrane region" description="Helical" evidence="2">
    <location>
        <begin position="211"/>
        <end position="231"/>
    </location>
</feature>
<evidence type="ECO:0000256" key="1">
    <source>
        <dbReference type="ARBA" id="ARBA00012528"/>
    </source>
</evidence>
<comment type="caution">
    <text evidence="4">The sequence shown here is derived from an EMBL/GenBank/DDBJ whole genome shotgun (WGS) entry which is preliminary data.</text>
</comment>
<dbReference type="Proteomes" id="UP000651977">
    <property type="component" value="Unassembled WGS sequence"/>
</dbReference>